<keyword evidence="7" id="KW-1185">Reference proteome</keyword>
<keyword evidence="3" id="KW-0520">NAD</keyword>
<protein>
    <recommendedName>
        <fullName evidence="1">protein acetyllysine N-acetyltransferase</fullName>
        <ecNumber evidence="1">2.3.1.286</ecNumber>
    </recommendedName>
</protein>
<dbReference type="PATRIC" id="fig|1454001.3.peg.3430"/>
<dbReference type="InterPro" id="IPR026591">
    <property type="entry name" value="Sirtuin_cat_small_dom_sf"/>
</dbReference>
<organism evidence="6 7">
    <name type="scientific">Candidatus Accumulibacter adjunctus</name>
    <dbReference type="NCBI Taxonomy" id="1454001"/>
    <lineage>
        <taxon>Bacteria</taxon>
        <taxon>Pseudomonadati</taxon>
        <taxon>Pseudomonadota</taxon>
        <taxon>Betaproteobacteria</taxon>
        <taxon>Candidatus Accumulibacter</taxon>
    </lineage>
</organism>
<evidence type="ECO:0000313" key="7">
    <source>
        <dbReference type="Proteomes" id="UP000020218"/>
    </source>
</evidence>
<dbReference type="STRING" id="1454001.AW08_03388"/>
<comment type="caution">
    <text evidence="4">Lacks conserved residue(s) required for the propagation of feature annotation.</text>
</comment>
<dbReference type="InterPro" id="IPR050134">
    <property type="entry name" value="NAD-dep_sirtuin_deacylases"/>
</dbReference>
<dbReference type="EMBL" id="JFAX01000026">
    <property type="protein sequence ID" value="EXI65225.1"/>
    <property type="molecule type" value="Genomic_DNA"/>
</dbReference>
<dbReference type="Gene3D" id="3.40.50.1220">
    <property type="entry name" value="TPP-binding domain"/>
    <property type="match status" value="1"/>
</dbReference>
<dbReference type="PANTHER" id="PTHR11085">
    <property type="entry name" value="NAD-DEPENDENT PROTEIN DEACYLASE SIRTUIN-5, MITOCHONDRIAL-RELATED"/>
    <property type="match status" value="1"/>
</dbReference>
<dbReference type="InterPro" id="IPR029035">
    <property type="entry name" value="DHS-like_NAD/FAD-binding_dom"/>
</dbReference>
<dbReference type="Gene3D" id="3.30.1600.10">
    <property type="entry name" value="SIR2/SIRT2 'Small Domain"/>
    <property type="match status" value="1"/>
</dbReference>
<accession>A0A011NLB9</accession>
<dbReference type="PROSITE" id="PS50305">
    <property type="entry name" value="SIRTUIN"/>
    <property type="match status" value="1"/>
</dbReference>
<evidence type="ECO:0000256" key="2">
    <source>
        <dbReference type="ARBA" id="ARBA00022679"/>
    </source>
</evidence>
<dbReference type="AlphaFoldDB" id="A0A011NLB9"/>
<dbReference type="PANTHER" id="PTHR11085:SF4">
    <property type="entry name" value="NAD-DEPENDENT PROTEIN DEACYLASE"/>
    <property type="match status" value="1"/>
</dbReference>
<evidence type="ECO:0000259" key="5">
    <source>
        <dbReference type="PROSITE" id="PS50305"/>
    </source>
</evidence>
<dbReference type="InterPro" id="IPR026590">
    <property type="entry name" value="Ssirtuin_cat_dom"/>
</dbReference>
<evidence type="ECO:0000256" key="4">
    <source>
        <dbReference type="PROSITE-ProRule" id="PRU00236"/>
    </source>
</evidence>
<feature type="domain" description="Deacetylase sirtuin-type" evidence="5">
    <location>
        <begin position="1"/>
        <end position="270"/>
    </location>
</feature>
<evidence type="ECO:0000313" key="6">
    <source>
        <dbReference type="EMBL" id="EXI65225.1"/>
    </source>
</evidence>
<evidence type="ECO:0000256" key="1">
    <source>
        <dbReference type="ARBA" id="ARBA00012928"/>
    </source>
</evidence>
<dbReference type="GO" id="GO:0017136">
    <property type="term" value="F:histone deacetylase activity, NAD-dependent"/>
    <property type="evidence" value="ECO:0007669"/>
    <property type="project" value="TreeGrafter"/>
</dbReference>
<proteinExistence type="predicted"/>
<dbReference type="GO" id="GO:0016787">
    <property type="term" value="F:hydrolase activity"/>
    <property type="evidence" value="ECO:0007669"/>
    <property type="project" value="UniProtKB-KW"/>
</dbReference>
<dbReference type="GO" id="GO:0070403">
    <property type="term" value="F:NAD+ binding"/>
    <property type="evidence" value="ECO:0007669"/>
    <property type="project" value="InterPro"/>
</dbReference>
<keyword evidence="6" id="KW-0378">Hydrolase</keyword>
<dbReference type="EC" id="2.3.1.286" evidence="1"/>
<dbReference type="Pfam" id="PF02146">
    <property type="entry name" value="SIR2"/>
    <property type="match status" value="1"/>
</dbReference>
<comment type="caution">
    <text evidence="6">The sequence shown here is derived from an EMBL/GenBank/DDBJ whole genome shotgun (WGS) entry which is preliminary data.</text>
</comment>
<dbReference type="Proteomes" id="UP000020218">
    <property type="component" value="Unassembled WGS sequence"/>
</dbReference>
<evidence type="ECO:0000256" key="3">
    <source>
        <dbReference type="ARBA" id="ARBA00023027"/>
    </source>
</evidence>
<dbReference type="InterPro" id="IPR003000">
    <property type="entry name" value="Sirtuin"/>
</dbReference>
<reference evidence="6" key="1">
    <citation type="submission" date="2014-02" db="EMBL/GenBank/DDBJ databases">
        <title>Expanding our view of genomic diversity in Candidatus Accumulibacter clades.</title>
        <authorList>
            <person name="Skennerton C.T."/>
            <person name="Barr J.J."/>
            <person name="Slater F.R."/>
            <person name="Bond P.L."/>
            <person name="Tyson G.W."/>
        </authorList>
    </citation>
    <scope>NUCLEOTIDE SEQUENCE [LARGE SCALE GENOMIC DNA]</scope>
</reference>
<sequence>METAAAACAELIRQADGLLVTAGAGIGVDSGLPDFRGPQGFWGVYPALGRARIGFEQIANPAAFAARPALAWGFYGHRLNLYRRTVPHAGFSILRQIGERLPQGVFVFTSNVDGQFQKAGFAAERIVECHGSIHHLQCLDACHDGIWPADDYRPLVDEERCQLSSEFPRCPRCQAIARPNILMFGDWGWLAERTDAQEARLHAWLREVRRLVVVEIGAGTNIPTVRMLGERSRGQLIRINPSEPQLPPGKGVALATGGLAGLRAIAACLE</sequence>
<name>A0A011NLB9_9PROT</name>
<dbReference type="SUPFAM" id="SSF52467">
    <property type="entry name" value="DHS-like NAD/FAD-binding domain"/>
    <property type="match status" value="1"/>
</dbReference>
<gene>
    <name evidence="6" type="primary">cobB_3</name>
    <name evidence="6" type="ORF">AW08_03388</name>
</gene>
<keyword evidence="2" id="KW-0808">Transferase</keyword>